<accession>A0A0B6YD72</accession>
<keyword evidence="7 10" id="KW-0333">Golgi apparatus</keyword>
<evidence type="ECO:0000313" key="13">
    <source>
        <dbReference type="EMBL" id="CEK54119.1"/>
    </source>
</evidence>
<evidence type="ECO:0000256" key="10">
    <source>
        <dbReference type="RuleBase" id="RU361242"/>
    </source>
</evidence>
<reference evidence="13" key="1">
    <citation type="submission" date="2014-12" db="EMBL/GenBank/DDBJ databases">
        <title>Insight into the proteome of Arion vulgaris.</title>
        <authorList>
            <person name="Aradska J."/>
            <person name="Bulat T."/>
            <person name="Smidak R."/>
            <person name="Sarate P."/>
            <person name="Gangsoo J."/>
            <person name="Sialana F."/>
            <person name="Bilban M."/>
            <person name="Lubec G."/>
        </authorList>
    </citation>
    <scope>NUCLEOTIDE SEQUENCE</scope>
    <source>
        <tissue evidence="13">Skin</tissue>
    </source>
</reference>
<gene>
    <name evidence="13" type="primary">ORF21994</name>
</gene>
<dbReference type="GO" id="GO:0006493">
    <property type="term" value="P:protein O-linked glycosylation"/>
    <property type="evidence" value="ECO:0007669"/>
    <property type="project" value="TreeGrafter"/>
</dbReference>
<evidence type="ECO:0000259" key="11">
    <source>
        <dbReference type="Pfam" id="PF00535"/>
    </source>
</evidence>
<dbReference type="PANTHER" id="PTHR11675:SF126">
    <property type="entry name" value="RICIN B LECTIN DOMAIN-CONTAINING PROTEIN"/>
    <property type="match status" value="1"/>
</dbReference>
<dbReference type="EMBL" id="HACG01007254">
    <property type="protein sequence ID" value="CEK54119.1"/>
    <property type="molecule type" value="Transcribed_RNA"/>
</dbReference>
<dbReference type="SUPFAM" id="SSF53448">
    <property type="entry name" value="Nucleotide-diphospho-sugar transferases"/>
    <property type="match status" value="1"/>
</dbReference>
<comment type="subcellular location">
    <subcellularLocation>
        <location evidence="1 10">Golgi apparatus membrane</location>
        <topology evidence="1 10">Single-pass type II membrane protein</topology>
    </subcellularLocation>
</comment>
<dbReference type="SUPFAM" id="SSF50370">
    <property type="entry name" value="Ricin B-like lectins"/>
    <property type="match status" value="1"/>
</dbReference>
<dbReference type="PANTHER" id="PTHR11675">
    <property type="entry name" value="N-ACETYLGALACTOSAMINYLTRANSFERASE"/>
    <property type="match status" value="1"/>
</dbReference>
<evidence type="ECO:0000256" key="7">
    <source>
        <dbReference type="ARBA" id="ARBA00023034"/>
    </source>
</evidence>
<keyword evidence="5" id="KW-0735">Signal-anchor</keyword>
<comment type="cofactor">
    <cofactor evidence="10">
        <name>Mn(2+)</name>
        <dbReference type="ChEBI" id="CHEBI:29035"/>
    </cofactor>
</comment>
<dbReference type="GO" id="GO:0030246">
    <property type="term" value="F:carbohydrate binding"/>
    <property type="evidence" value="ECO:0007669"/>
    <property type="project" value="UniProtKB-KW"/>
</dbReference>
<evidence type="ECO:0000256" key="3">
    <source>
        <dbReference type="ARBA" id="ARBA00022692"/>
    </source>
</evidence>
<dbReference type="Gene3D" id="3.90.550.10">
    <property type="entry name" value="Spore Coat Polysaccharide Biosynthesis Protein SpsA, Chain A"/>
    <property type="match status" value="1"/>
</dbReference>
<dbReference type="InterPro" id="IPR045885">
    <property type="entry name" value="GalNAc-T"/>
</dbReference>
<evidence type="ECO:0000256" key="8">
    <source>
        <dbReference type="ARBA" id="ARBA00023136"/>
    </source>
</evidence>
<keyword evidence="3" id="KW-0812">Transmembrane</keyword>
<dbReference type="InterPro" id="IPR000772">
    <property type="entry name" value="Ricin_B_lectin"/>
</dbReference>
<dbReference type="Pfam" id="PF00535">
    <property type="entry name" value="Glycos_transf_2"/>
    <property type="match status" value="1"/>
</dbReference>
<keyword evidence="6" id="KW-1133">Transmembrane helix</keyword>
<keyword evidence="8" id="KW-0472">Membrane</keyword>
<dbReference type="EC" id="2.4.1.-" evidence="10"/>
<evidence type="ECO:0000256" key="4">
    <source>
        <dbReference type="ARBA" id="ARBA00022734"/>
    </source>
</evidence>
<feature type="domain" description="Glycosyltransferase 2-like" evidence="11">
    <location>
        <begin position="18"/>
        <end position="140"/>
    </location>
</feature>
<keyword evidence="10" id="KW-0808">Transferase</keyword>
<organism evidence="13">
    <name type="scientific">Arion vulgaris</name>
    <dbReference type="NCBI Taxonomy" id="1028688"/>
    <lineage>
        <taxon>Eukaryota</taxon>
        <taxon>Metazoa</taxon>
        <taxon>Spiralia</taxon>
        <taxon>Lophotrochozoa</taxon>
        <taxon>Mollusca</taxon>
        <taxon>Gastropoda</taxon>
        <taxon>Heterobranchia</taxon>
        <taxon>Euthyneura</taxon>
        <taxon>Panpulmonata</taxon>
        <taxon>Eupulmonata</taxon>
        <taxon>Stylommatophora</taxon>
        <taxon>Helicina</taxon>
        <taxon>Arionoidea</taxon>
        <taxon>Arionidae</taxon>
        <taxon>Arion</taxon>
    </lineage>
</organism>
<name>A0A0B6YD72_9EUPU</name>
<dbReference type="AlphaFoldDB" id="A0A0B6YD72"/>
<dbReference type="GO" id="GO:0004653">
    <property type="term" value="F:polypeptide N-acetylgalactosaminyltransferase activity"/>
    <property type="evidence" value="ECO:0007669"/>
    <property type="project" value="TreeGrafter"/>
</dbReference>
<evidence type="ECO:0000256" key="9">
    <source>
        <dbReference type="ARBA" id="ARBA00023157"/>
    </source>
</evidence>
<proteinExistence type="inferred from homology"/>
<dbReference type="InterPro" id="IPR035992">
    <property type="entry name" value="Ricin_B-like_lectins"/>
</dbReference>
<keyword evidence="4 10" id="KW-0430">Lectin</keyword>
<sequence length="469" mass="53961">HRPLQCKDQNVDILPAVSVLIVFYNEAWTTLLRSIHSILDRTPDHLLKEIVLLDDYSDMDHLKKPLEAYVQKYAKVRLFRSNTRLGLIRARNLVFEHSSGDIVVFLDSHIECFPGWLEPLLGPIHANYKTVTFPTIEYLNPLSFRVIMSPVPTNVGGLNLNRLVFSWLYSRSKVGRTTFDNAPSPTMPGGLYAISRRFFSELGKYDPGMELWGGENLEISFKVWMCDGSVLLVPCSHIGHIFRGKNPALRGRSGFGFKNNIRVAEVWMDHYKHFFYEKISYNIPSFGDVSSRLQLRKSLQCHDFAWYLQNVYPELNDFINKHSNYVGQIRNVITNLCVDKGTQSYVSVSHCGLFNSYQQWTLGINGTIWSIDVNIGVEIKRKDGKVVGRRLGIFNSGSSKNNVYSMWTYNEKQQLVHIHTGLCLQTEVVLKQALLKNCSSTFLQKWRITTRKELQDTFKAKHVNIDWTL</sequence>
<dbReference type="PROSITE" id="PS50231">
    <property type="entry name" value="RICIN_B_LECTIN"/>
    <property type="match status" value="1"/>
</dbReference>
<feature type="non-terminal residue" evidence="13">
    <location>
        <position position="1"/>
    </location>
</feature>
<dbReference type="InterPro" id="IPR001173">
    <property type="entry name" value="Glyco_trans_2-like"/>
</dbReference>
<dbReference type="CDD" id="cd02510">
    <property type="entry name" value="pp-GalNAc-T"/>
    <property type="match status" value="1"/>
</dbReference>
<keyword evidence="9 10" id="KW-1015">Disulfide bond</keyword>
<evidence type="ECO:0000256" key="2">
    <source>
        <dbReference type="ARBA" id="ARBA00005680"/>
    </source>
</evidence>
<evidence type="ECO:0000259" key="12">
    <source>
        <dbReference type="Pfam" id="PF00652"/>
    </source>
</evidence>
<dbReference type="UniPathway" id="UPA00378"/>
<evidence type="ECO:0000256" key="5">
    <source>
        <dbReference type="ARBA" id="ARBA00022968"/>
    </source>
</evidence>
<evidence type="ECO:0000256" key="6">
    <source>
        <dbReference type="ARBA" id="ARBA00022989"/>
    </source>
</evidence>
<protein>
    <recommendedName>
        <fullName evidence="10">Polypeptide N-acetylgalactosaminyltransferase</fullName>
        <ecNumber evidence="10">2.4.1.-</ecNumber>
    </recommendedName>
    <alternativeName>
        <fullName evidence="10">Protein-UDP acetylgalactosaminyltransferase</fullName>
    </alternativeName>
</protein>
<dbReference type="Gene3D" id="2.80.10.50">
    <property type="match status" value="1"/>
</dbReference>
<comment type="similarity">
    <text evidence="2 10">Belongs to the glycosyltransferase 2 family. GalNAc-T subfamily.</text>
</comment>
<dbReference type="InterPro" id="IPR029044">
    <property type="entry name" value="Nucleotide-diphossugar_trans"/>
</dbReference>
<comment type="pathway">
    <text evidence="10">Protein modification; protein glycosylation.</text>
</comment>
<feature type="domain" description="Ricin B lectin" evidence="12">
    <location>
        <begin position="326"/>
        <end position="446"/>
    </location>
</feature>
<keyword evidence="10" id="KW-0328">Glycosyltransferase</keyword>
<keyword evidence="10" id="KW-0464">Manganese</keyword>
<evidence type="ECO:0000256" key="1">
    <source>
        <dbReference type="ARBA" id="ARBA00004323"/>
    </source>
</evidence>
<dbReference type="GO" id="GO:0000139">
    <property type="term" value="C:Golgi membrane"/>
    <property type="evidence" value="ECO:0007669"/>
    <property type="project" value="UniProtKB-SubCell"/>
</dbReference>
<dbReference type="Pfam" id="PF00652">
    <property type="entry name" value="Ricin_B_lectin"/>
    <property type="match status" value="1"/>
</dbReference>